<keyword evidence="3" id="KW-1185">Reference proteome</keyword>
<evidence type="ECO:0000256" key="1">
    <source>
        <dbReference type="SAM" id="MobiDB-lite"/>
    </source>
</evidence>
<sequence length="130" mass="13956">MEAPLSHPPIPTQGRPLPRDRQRRTPGPTVEAGSEHDPSDSSAGPSRQTNNPRRNHRPRPPRSADQGETNEAPSRQTGGGLSEMGIGHGALVEEAEVVEDNLGPLAPTKEVDQGLQETPTELLPVMQARI</sequence>
<evidence type="ECO:0000313" key="2">
    <source>
        <dbReference type="EMBL" id="KAJ3480917.1"/>
    </source>
</evidence>
<gene>
    <name evidence="2" type="ORF">NLI96_g8023</name>
</gene>
<feature type="compositionally biased region" description="Pro residues" evidence="1">
    <location>
        <begin position="1"/>
        <end position="11"/>
    </location>
</feature>
<dbReference type="EMBL" id="JANAWD010000349">
    <property type="protein sequence ID" value="KAJ3480917.1"/>
    <property type="molecule type" value="Genomic_DNA"/>
</dbReference>
<feature type="region of interest" description="Disordered" evidence="1">
    <location>
        <begin position="1"/>
        <end position="130"/>
    </location>
</feature>
<reference evidence="2" key="1">
    <citation type="submission" date="2022-07" db="EMBL/GenBank/DDBJ databases">
        <title>Genome Sequence of Physisporinus lineatus.</title>
        <authorList>
            <person name="Buettner E."/>
        </authorList>
    </citation>
    <scope>NUCLEOTIDE SEQUENCE</scope>
    <source>
        <strain evidence="2">VT162</strain>
    </source>
</reference>
<protein>
    <submittedName>
        <fullName evidence="2">Uncharacterized protein</fullName>
    </submittedName>
</protein>
<name>A0AAD5V018_9APHY</name>
<feature type="compositionally biased region" description="Gly residues" evidence="1">
    <location>
        <begin position="77"/>
        <end position="88"/>
    </location>
</feature>
<evidence type="ECO:0000313" key="3">
    <source>
        <dbReference type="Proteomes" id="UP001212997"/>
    </source>
</evidence>
<proteinExistence type="predicted"/>
<feature type="compositionally biased region" description="Polar residues" evidence="1">
    <location>
        <begin position="40"/>
        <end position="49"/>
    </location>
</feature>
<dbReference type="Proteomes" id="UP001212997">
    <property type="component" value="Unassembled WGS sequence"/>
</dbReference>
<organism evidence="2 3">
    <name type="scientific">Meripilus lineatus</name>
    <dbReference type="NCBI Taxonomy" id="2056292"/>
    <lineage>
        <taxon>Eukaryota</taxon>
        <taxon>Fungi</taxon>
        <taxon>Dikarya</taxon>
        <taxon>Basidiomycota</taxon>
        <taxon>Agaricomycotina</taxon>
        <taxon>Agaricomycetes</taxon>
        <taxon>Polyporales</taxon>
        <taxon>Meripilaceae</taxon>
        <taxon>Meripilus</taxon>
    </lineage>
</organism>
<dbReference type="AlphaFoldDB" id="A0AAD5V018"/>
<accession>A0AAD5V018</accession>
<comment type="caution">
    <text evidence="2">The sequence shown here is derived from an EMBL/GenBank/DDBJ whole genome shotgun (WGS) entry which is preliminary data.</text>
</comment>
<feature type="compositionally biased region" description="Polar residues" evidence="1">
    <location>
        <begin position="66"/>
        <end position="76"/>
    </location>
</feature>